<evidence type="ECO:0000256" key="1">
    <source>
        <dbReference type="ARBA" id="ARBA00022741"/>
    </source>
</evidence>
<evidence type="ECO:0000256" key="2">
    <source>
        <dbReference type="ARBA" id="ARBA00022840"/>
    </source>
</evidence>
<sequence length="126" mass="14161">MEEVTAEMMKQQMTDSEWNKVYDMSRDRNLYQNLVDSLFPSIHGNDEVKRGIILMLFGGVPKKTVEGTTLRGDVNCCIVGDPSTAKSQLLKQVADFSPRAVYTSGRRAVQLVSLRLLLKTKSHLTL</sequence>
<dbReference type="PANTHER" id="PTHR11630">
    <property type="entry name" value="DNA REPLICATION LICENSING FACTOR MCM FAMILY MEMBER"/>
    <property type="match status" value="1"/>
</dbReference>
<dbReference type="GO" id="GO:0005634">
    <property type="term" value="C:nucleus"/>
    <property type="evidence" value="ECO:0007669"/>
    <property type="project" value="TreeGrafter"/>
</dbReference>
<dbReference type="Pfam" id="PF00493">
    <property type="entry name" value="MCM"/>
    <property type="match status" value="1"/>
</dbReference>
<reference evidence="4" key="1">
    <citation type="journal article" date="2023" name="IScience">
        <title>Live-bearing cockroach genome reveals convergent evolutionary mechanisms linked to viviparity in insects and beyond.</title>
        <authorList>
            <person name="Fouks B."/>
            <person name="Harrison M.C."/>
            <person name="Mikhailova A.A."/>
            <person name="Marchal E."/>
            <person name="English S."/>
            <person name="Carruthers M."/>
            <person name="Jennings E.C."/>
            <person name="Chiamaka E.L."/>
            <person name="Frigard R.A."/>
            <person name="Pippel M."/>
            <person name="Attardo G.M."/>
            <person name="Benoit J.B."/>
            <person name="Bornberg-Bauer E."/>
            <person name="Tobe S.S."/>
        </authorList>
    </citation>
    <scope>NUCLEOTIDE SEQUENCE</scope>
    <source>
        <strain evidence="4">Stay&amp;Tobe</strain>
    </source>
</reference>
<dbReference type="GO" id="GO:0005524">
    <property type="term" value="F:ATP binding"/>
    <property type="evidence" value="ECO:0007669"/>
    <property type="project" value="UniProtKB-KW"/>
</dbReference>
<dbReference type="InterPro" id="IPR027417">
    <property type="entry name" value="P-loop_NTPase"/>
</dbReference>
<protein>
    <recommendedName>
        <fullName evidence="3">MCM C-terminal AAA(+) ATPase domain-containing protein</fullName>
    </recommendedName>
</protein>
<keyword evidence="5" id="KW-1185">Reference proteome</keyword>
<dbReference type="Proteomes" id="UP001233999">
    <property type="component" value="Unassembled WGS sequence"/>
</dbReference>
<gene>
    <name evidence="4" type="ORF">L9F63_028141</name>
</gene>
<dbReference type="GO" id="GO:1902969">
    <property type="term" value="P:mitotic DNA replication"/>
    <property type="evidence" value="ECO:0007669"/>
    <property type="project" value="TreeGrafter"/>
</dbReference>
<comment type="caution">
    <text evidence="4">The sequence shown here is derived from an EMBL/GenBank/DDBJ whole genome shotgun (WGS) entry which is preliminary data.</text>
</comment>
<dbReference type="InterPro" id="IPR001208">
    <property type="entry name" value="MCM_dom"/>
</dbReference>
<dbReference type="PANTHER" id="PTHR11630:SF43">
    <property type="entry name" value="DNA REPLICATION LICENSING FACTOR MCM6"/>
    <property type="match status" value="1"/>
</dbReference>
<accession>A0AAD7ZXK3</accession>
<keyword evidence="2" id="KW-0067">ATP-binding</keyword>
<dbReference type="SUPFAM" id="SSF52540">
    <property type="entry name" value="P-loop containing nucleoside triphosphate hydrolases"/>
    <property type="match status" value="1"/>
</dbReference>
<name>A0AAD7ZXK3_DIPPU</name>
<dbReference type="GO" id="GO:0000727">
    <property type="term" value="P:double-strand break repair via break-induced replication"/>
    <property type="evidence" value="ECO:0007669"/>
    <property type="project" value="TreeGrafter"/>
</dbReference>
<dbReference type="GO" id="GO:1990518">
    <property type="term" value="F:single-stranded 3'-5' DNA helicase activity"/>
    <property type="evidence" value="ECO:0007669"/>
    <property type="project" value="TreeGrafter"/>
</dbReference>
<dbReference type="InterPro" id="IPR031327">
    <property type="entry name" value="MCM"/>
</dbReference>
<dbReference type="EMBL" id="JASPKZ010005661">
    <property type="protein sequence ID" value="KAJ9588558.1"/>
    <property type="molecule type" value="Genomic_DNA"/>
</dbReference>
<dbReference type="AlphaFoldDB" id="A0AAD7ZXK3"/>
<evidence type="ECO:0000313" key="4">
    <source>
        <dbReference type="EMBL" id="KAJ9588558.1"/>
    </source>
</evidence>
<proteinExistence type="predicted"/>
<dbReference type="PROSITE" id="PS50051">
    <property type="entry name" value="MCM_2"/>
    <property type="match status" value="1"/>
</dbReference>
<feature type="domain" description="MCM C-terminal AAA(+) ATPase" evidence="3">
    <location>
        <begin position="30"/>
        <end position="106"/>
    </location>
</feature>
<evidence type="ECO:0000259" key="3">
    <source>
        <dbReference type="PROSITE" id="PS50051"/>
    </source>
</evidence>
<evidence type="ECO:0000313" key="5">
    <source>
        <dbReference type="Proteomes" id="UP001233999"/>
    </source>
</evidence>
<dbReference type="GO" id="GO:0003697">
    <property type="term" value="F:single-stranded DNA binding"/>
    <property type="evidence" value="ECO:0007669"/>
    <property type="project" value="TreeGrafter"/>
</dbReference>
<dbReference type="Gene3D" id="3.40.50.300">
    <property type="entry name" value="P-loop containing nucleotide triphosphate hydrolases"/>
    <property type="match status" value="1"/>
</dbReference>
<reference evidence="4" key="2">
    <citation type="submission" date="2023-05" db="EMBL/GenBank/DDBJ databases">
        <authorList>
            <person name="Fouks B."/>
        </authorList>
    </citation>
    <scope>NUCLEOTIDE SEQUENCE</scope>
    <source>
        <strain evidence="4">Stay&amp;Tobe</strain>
        <tissue evidence="4">Testes</tissue>
    </source>
</reference>
<dbReference type="GO" id="GO:0042555">
    <property type="term" value="C:MCM complex"/>
    <property type="evidence" value="ECO:0007669"/>
    <property type="project" value="TreeGrafter"/>
</dbReference>
<keyword evidence="1" id="KW-0547">Nucleotide-binding</keyword>
<organism evidence="4 5">
    <name type="scientific">Diploptera punctata</name>
    <name type="common">Pacific beetle cockroach</name>
    <dbReference type="NCBI Taxonomy" id="6984"/>
    <lineage>
        <taxon>Eukaryota</taxon>
        <taxon>Metazoa</taxon>
        <taxon>Ecdysozoa</taxon>
        <taxon>Arthropoda</taxon>
        <taxon>Hexapoda</taxon>
        <taxon>Insecta</taxon>
        <taxon>Pterygota</taxon>
        <taxon>Neoptera</taxon>
        <taxon>Polyneoptera</taxon>
        <taxon>Dictyoptera</taxon>
        <taxon>Blattodea</taxon>
        <taxon>Blaberoidea</taxon>
        <taxon>Blaberidae</taxon>
        <taxon>Diplopterinae</taxon>
        <taxon>Diploptera</taxon>
    </lineage>
</organism>